<dbReference type="HOGENOM" id="CLU_050573_1_0_1"/>
<dbReference type="AlphaFoldDB" id="G8BRN9"/>
<dbReference type="InterPro" id="IPR019402">
    <property type="entry name" value="CWH43_N"/>
</dbReference>
<evidence type="ECO:0000256" key="4">
    <source>
        <dbReference type="ARBA" id="ARBA00023136"/>
    </source>
</evidence>
<dbReference type="EMBL" id="HE612858">
    <property type="protein sequence ID" value="CCE62415.1"/>
    <property type="molecule type" value="Genomic_DNA"/>
</dbReference>
<evidence type="ECO:0000313" key="8">
    <source>
        <dbReference type="Proteomes" id="UP000005666"/>
    </source>
</evidence>
<evidence type="ECO:0000259" key="6">
    <source>
        <dbReference type="Pfam" id="PF10277"/>
    </source>
</evidence>
<protein>
    <recommendedName>
        <fullName evidence="6">CWH43-like N-terminal domain-containing protein</fullName>
    </recommendedName>
</protein>
<evidence type="ECO:0000256" key="2">
    <source>
        <dbReference type="ARBA" id="ARBA00022692"/>
    </source>
</evidence>
<reference evidence="7 8" key="1">
    <citation type="journal article" date="2011" name="Proc. Natl. Acad. Sci. U.S.A.">
        <title>Evolutionary erosion of yeast sex chromosomes by mating-type switching accidents.</title>
        <authorList>
            <person name="Gordon J.L."/>
            <person name="Armisen D."/>
            <person name="Proux-Wera E."/>
            <person name="Oheigeartaigh S.S."/>
            <person name="Byrne K.P."/>
            <person name="Wolfe K.H."/>
        </authorList>
    </citation>
    <scope>NUCLEOTIDE SEQUENCE [LARGE SCALE GENOMIC DNA]</scope>
    <source>
        <strain evidence="8">ATCC 24235 / CBS 4417 / NBRC 1672 / NRRL Y-8282 / UCD 70-5</strain>
    </source>
</reference>
<dbReference type="RefSeq" id="XP_003684849.1">
    <property type="nucleotide sequence ID" value="XM_003684801.1"/>
</dbReference>
<dbReference type="GO" id="GO:0005886">
    <property type="term" value="C:plasma membrane"/>
    <property type="evidence" value="ECO:0007669"/>
    <property type="project" value="TreeGrafter"/>
</dbReference>
<proteinExistence type="predicted"/>
<feature type="transmembrane region" description="Helical" evidence="5">
    <location>
        <begin position="273"/>
        <end position="292"/>
    </location>
</feature>
<name>G8BRN9_TETPH</name>
<keyword evidence="2 5" id="KW-0812">Transmembrane</keyword>
<keyword evidence="4 5" id="KW-0472">Membrane</keyword>
<evidence type="ECO:0000256" key="5">
    <source>
        <dbReference type="SAM" id="Phobius"/>
    </source>
</evidence>
<dbReference type="OrthoDB" id="10032492at2759"/>
<keyword evidence="3 5" id="KW-1133">Transmembrane helix</keyword>
<comment type="subcellular location">
    <subcellularLocation>
        <location evidence="1">Endomembrane system</location>
        <topology evidence="1">Multi-pass membrane protein</topology>
    </subcellularLocation>
</comment>
<gene>
    <name evidence="7" type="primary">TPHA0C02620</name>
    <name evidence="7" type="ordered locus">TPHA_0C02620</name>
</gene>
<evidence type="ECO:0000313" key="7">
    <source>
        <dbReference type="EMBL" id="CCE62415.1"/>
    </source>
</evidence>
<dbReference type="STRING" id="1071381.G8BRN9"/>
<dbReference type="PANTHER" id="PTHR21324:SF2">
    <property type="entry name" value="EG:22E5.9 PROTEIN"/>
    <property type="match status" value="1"/>
</dbReference>
<feature type="transmembrane region" description="Helical" evidence="5">
    <location>
        <begin position="180"/>
        <end position="203"/>
    </location>
</feature>
<keyword evidence="8" id="KW-1185">Reference proteome</keyword>
<dbReference type="Proteomes" id="UP000005666">
    <property type="component" value="Chromosome 3"/>
</dbReference>
<evidence type="ECO:0000256" key="3">
    <source>
        <dbReference type="ARBA" id="ARBA00022989"/>
    </source>
</evidence>
<dbReference type="KEGG" id="tpf:TPHA_0C02620"/>
<dbReference type="GeneID" id="11533983"/>
<feature type="transmembrane region" description="Helical" evidence="5">
    <location>
        <begin position="243"/>
        <end position="261"/>
    </location>
</feature>
<accession>G8BRN9</accession>
<dbReference type="GO" id="GO:0012505">
    <property type="term" value="C:endomembrane system"/>
    <property type="evidence" value="ECO:0007669"/>
    <property type="project" value="UniProtKB-SubCell"/>
</dbReference>
<evidence type="ECO:0000256" key="1">
    <source>
        <dbReference type="ARBA" id="ARBA00004127"/>
    </source>
</evidence>
<dbReference type="Pfam" id="PF10277">
    <property type="entry name" value="Frag1"/>
    <property type="match status" value="1"/>
</dbReference>
<feature type="transmembrane region" description="Helical" evidence="5">
    <location>
        <begin position="149"/>
        <end position="174"/>
    </location>
</feature>
<feature type="domain" description="CWH43-like N-terminal" evidence="6">
    <location>
        <begin position="16"/>
        <end position="291"/>
    </location>
</feature>
<dbReference type="OMA" id="YRSQHRI"/>
<dbReference type="PANTHER" id="PTHR21324">
    <property type="entry name" value="FASTING-INDUCIBLE INTEGRAL MEMBRANE PROTEIN TM6P1-RELATED"/>
    <property type="match status" value="1"/>
</dbReference>
<sequence length="358" mass="41398">MSSFNFKFRFRKPANYFFIIPWIAFIPWWGMLVAMLACWAGQGHPIYWFMDSYQFPVFISDIGATNLRPLFISCAGWQGLGYCITLACEFFQRSGYWPFQISKFSSKTTADNNNPRDNYYNSVSSEYTRMMATKHYYMPPYYTKHERNLIIAAFFLAGIGELGLLFCSIFSTALYPHVHISMVSVFVAFLFLSTCCLIAEYFLMGKHYAIFHPLADPSKTKKYEDMRWNEWTGYVWNKFTISAVLKTVWLTLAVIWAIAFGADNGSVSACFEWLLAFWYGLLFIILSADFYVGGRYKESLYFHQIESFEGYYKYDNLISSSDSYNTSDSDGSIDAHMLEIKNQNTSDLASFTNEPIVA</sequence>
<dbReference type="eggNOG" id="ENOG502RZQS">
    <property type="taxonomic scope" value="Eukaryota"/>
</dbReference>
<feature type="transmembrane region" description="Helical" evidence="5">
    <location>
        <begin position="16"/>
        <end position="40"/>
    </location>
</feature>
<dbReference type="InterPro" id="IPR050911">
    <property type="entry name" value="DRAM/TMEM150_Autophagy_Mod"/>
</dbReference>
<organism evidence="7 8">
    <name type="scientific">Tetrapisispora phaffii (strain ATCC 24235 / CBS 4417 / NBRC 1672 / NRRL Y-8282 / UCD 70-5)</name>
    <name type="common">Yeast</name>
    <name type="synonym">Fabospora phaffii</name>
    <dbReference type="NCBI Taxonomy" id="1071381"/>
    <lineage>
        <taxon>Eukaryota</taxon>
        <taxon>Fungi</taxon>
        <taxon>Dikarya</taxon>
        <taxon>Ascomycota</taxon>
        <taxon>Saccharomycotina</taxon>
        <taxon>Saccharomycetes</taxon>
        <taxon>Saccharomycetales</taxon>
        <taxon>Saccharomycetaceae</taxon>
        <taxon>Tetrapisispora</taxon>
    </lineage>
</organism>